<dbReference type="InterPro" id="IPR015507">
    <property type="entry name" value="rRNA-MeTfrase_E"/>
</dbReference>
<evidence type="ECO:0000256" key="4">
    <source>
        <dbReference type="ARBA" id="ARBA00022691"/>
    </source>
</evidence>
<comment type="function">
    <text evidence="5 11">Specifically methylates the uridine in position 2552 of 23S rRNA at the 2'-O position of the ribose in the fully assembled 50S ribosomal subunit.</text>
</comment>
<dbReference type="HAMAP" id="MF_01547">
    <property type="entry name" value="RNA_methyltr_E"/>
    <property type="match status" value="1"/>
</dbReference>
<feature type="binding site" evidence="11">
    <location>
        <position position="96"/>
    </location>
    <ligand>
        <name>S-adenosyl-L-methionine</name>
        <dbReference type="ChEBI" id="CHEBI:59789"/>
    </ligand>
</feature>
<dbReference type="Proteomes" id="UP000177925">
    <property type="component" value="Unassembled WGS sequence"/>
</dbReference>
<dbReference type="EC" id="2.1.1.166" evidence="6 11"/>
<evidence type="ECO:0000256" key="6">
    <source>
        <dbReference type="ARBA" id="ARBA00038861"/>
    </source>
</evidence>
<evidence type="ECO:0000256" key="2">
    <source>
        <dbReference type="ARBA" id="ARBA00022603"/>
    </source>
</evidence>
<keyword evidence="4 11" id="KW-0949">S-adenosyl-L-methionine</keyword>
<evidence type="ECO:0000259" key="13">
    <source>
        <dbReference type="Pfam" id="PF01728"/>
    </source>
</evidence>
<evidence type="ECO:0000256" key="11">
    <source>
        <dbReference type="HAMAP-Rule" id="MF_01547"/>
    </source>
</evidence>
<dbReference type="PANTHER" id="PTHR10920">
    <property type="entry name" value="RIBOSOMAL RNA METHYLTRANSFERASE"/>
    <property type="match status" value="1"/>
</dbReference>
<dbReference type="GO" id="GO:0008650">
    <property type="term" value="F:rRNA (uridine-2'-O-)-methyltransferase activity"/>
    <property type="evidence" value="ECO:0007669"/>
    <property type="project" value="UniProtKB-UniRule"/>
</dbReference>
<accession>A0A1F6TFS5</accession>
<sequence>MARTKSSRAWLAEHFTDEYVKRARKQGFRSRAIYKLEEIDARDHLFKHGMTVVDLGAAPGGWSQYARSRVGPKGRVLALDILPIDPLPGVEIMLADFTEPAALEQLDRSLAGRPVDLVISDMAPNISGIGVSDQARTMYLAELALDFAVHNLRPGGDFLVKTFQGQGFNEFFRRLQGGFADGTEARAAGQGRPVCGFAKVLTRKPKASRARSREVYLLARGLRAAPGGQVVPPPAAGENDG</sequence>
<dbReference type="STRING" id="1817758.A2150_03035"/>
<keyword evidence="3 11" id="KW-0808">Transferase</keyword>
<dbReference type="AlphaFoldDB" id="A0A1F6TFS5"/>
<dbReference type="EMBL" id="MFSS01000030">
    <property type="protein sequence ID" value="OGI43997.1"/>
    <property type="molecule type" value="Genomic_DNA"/>
</dbReference>
<evidence type="ECO:0000313" key="14">
    <source>
        <dbReference type="EMBL" id="OGI43997.1"/>
    </source>
</evidence>
<feature type="binding site" evidence="11">
    <location>
        <position position="121"/>
    </location>
    <ligand>
        <name>S-adenosyl-L-methionine</name>
        <dbReference type="ChEBI" id="CHEBI:59789"/>
    </ligand>
</feature>
<dbReference type="SUPFAM" id="SSF53335">
    <property type="entry name" value="S-adenosyl-L-methionine-dependent methyltransferases"/>
    <property type="match status" value="1"/>
</dbReference>
<feature type="binding site" evidence="11">
    <location>
        <position position="60"/>
    </location>
    <ligand>
        <name>S-adenosyl-L-methionine</name>
        <dbReference type="ChEBI" id="CHEBI:59789"/>
    </ligand>
</feature>
<feature type="active site" description="Proton acceptor" evidence="11 12">
    <location>
        <position position="161"/>
    </location>
</feature>
<dbReference type="InterPro" id="IPR002877">
    <property type="entry name" value="RNA_MeTrfase_FtsJ_dom"/>
</dbReference>
<feature type="domain" description="Ribosomal RNA methyltransferase FtsJ" evidence="13">
    <location>
        <begin position="28"/>
        <end position="180"/>
    </location>
</feature>
<evidence type="ECO:0000256" key="5">
    <source>
        <dbReference type="ARBA" id="ARBA00037569"/>
    </source>
</evidence>
<protein>
    <recommendedName>
        <fullName evidence="7 11">Ribosomal RNA large subunit methyltransferase E</fullName>
        <ecNumber evidence="6 11">2.1.1.166</ecNumber>
    </recommendedName>
    <alternativeName>
        <fullName evidence="9 11">23S rRNA Um2552 methyltransferase</fullName>
    </alternativeName>
    <alternativeName>
        <fullName evidence="8 11">rRNA (uridine-2'-O-)-methyltransferase</fullName>
    </alternativeName>
</protein>
<evidence type="ECO:0000256" key="7">
    <source>
        <dbReference type="ARBA" id="ARBA00041129"/>
    </source>
</evidence>
<dbReference type="InterPro" id="IPR029063">
    <property type="entry name" value="SAM-dependent_MTases_sf"/>
</dbReference>
<dbReference type="PANTHER" id="PTHR10920:SF18">
    <property type="entry name" value="RRNA METHYLTRANSFERASE 2, MITOCHONDRIAL"/>
    <property type="match status" value="1"/>
</dbReference>
<feature type="binding site" evidence="11">
    <location>
        <position position="80"/>
    </location>
    <ligand>
        <name>S-adenosyl-L-methionine</name>
        <dbReference type="ChEBI" id="CHEBI:59789"/>
    </ligand>
</feature>
<evidence type="ECO:0000256" key="3">
    <source>
        <dbReference type="ARBA" id="ARBA00022679"/>
    </source>
</evidence>
<evidence type="ECO:0000256" key="8">
    <source>
        <dbReference type="ARBA" id="ARBA00041995"/>
    </source>
</evidence>
<dbReference type="PIRSF" id="PIRSF005461">
    <property type="entry name" value="23S_rRNA_mtase"/>
    <property type="match status" value="1"/>
</dbReference>
<dbReference type="InterPro" id="IPR050082">
    <property type="entry name" value="RNA_methyltr_RlmE"/>
</dbReference>
<dbReference type="Gene3D" id="3.40.50.150">
    <property type="entry name" value="Vaccinia Virus protein VP39"/>
    <property type="match status" value="1"/>
</dbReference>
<dbReference type="Pfam" id="PF01728">
    <property type="entry name" value="FtsJ"/>
    <property type="match status" value="1"/>
</dbReference>
<dbReference type="GO" id="GO:0005737">
    <property type="term" value="C:cytoplasm"/>
    <property type="evidence" value="ECO:0007669"/>
    <property type="project" value="UniProtKB-SubCell"/>
</dbReference>
<gene>
    <name evidence="11" type="primary">rlmE</name>
    <name evidence="11" type="synonym">ftsJ</name>
    <name evidence="11" type="synonym">rrmJ</name>
    <name evidence="14" type="ORF">A2150_03035</name>
</gene>
<comment type="subcellular location">
    <subcellularLocation>
        <location evidence="11">Cytoplasm</location>
    </subcellularLocation>
</comment>
<keyword evidence="2 11" id="KW-0489">Methyltransferase</keyword>
<reference evidence="14 15" key="1">
    <citation type="journal article" date="2016" name="Nat. Commun.">
        <title>Thousands of microbial genomes shed light on interconnected biogeochemical processes in an aquifer system.</title>
        <authorList>
            <person name="Anantharaman K."/>
            <person name="Brown C.T."/>
            <person name="Hug L.A."/>
            <person name="Sharon I."/>
            <person name="Castelle C.J."/>
            <person name="Probst A.J."/>
            <person name="Thomas B.C."/>
            <person name="Singh A."/>
            <person name="Wilkins M.J."/>
            <person name="Karaoz U."/>
            <person name="Brodie E.L."/>
            <person name="Williams K.H."/>
            <person name="Hubbard S.S."/>
            <person name="Banfield J.F."/>
        </authorList>
    </citation>
    <scope>NUCLEOTIDE SEQUENCE [LARGE SCALE GENOMIC DNA]</scope>
</reference>
<keyword evidence="1 11" id="KW-0698">rRNA processing</keyword>
<evidence type="ECO:0000256" key="10">
    <source>
        <dbReference type="ARBA" id="ARBA00048970"/>
    </source>
</evidence>
<evidence type="ECO:0000256" key="1">
    <source>
        <dbReference type="ARBA" id="ARBA00022552"/>
    </source>
</evidence>
<evidence type="ECO:0000313" key="15">
    <source>
        <dbReference type="Proteomes" id="UP000177925"/>
    </source>
</evidence>
<proteinExistence type="inferred from homology"/>
<feature type="binding site" evidence="11">
    <location>
        <position position="62"/>
    </location>
    <ligand>
        <name>S-adenosyl-L-methionine</name>
        <dbReference type="ChEBI" id="CHEBI:59789"/>
    </ligand>
</feature>
<comment type="similarity">
    <text evidence="11">Belongs to the class I-like SAM-binding methyltransferase superfamily. RNA methyltransferase RlmE family.</text>
</comment>
<name>A0A1F6TFS5_9PROT</name>
<comment type="caution">
    <text evidence="14">The sequence shown here is derived from an EMBL/GenBank/DDBJ whole genome shotgun (WGS) entry which is preliminary data.</text>
</comment>
<organism evidence="14 15">
    <name type="scientific">Candidatus Muproteobacteria bacterium RBG_16_64_11</name>
    <dbReference type="NCBI Taxonomy" id="1817758"/>
    <lineage>
        <taxon>Bacteria</taxon>
        <taxon>Pseudomonadati</taxon>
        <taxon>Pseudomonadota</taxon>
        <taxon>Candidatus Muproteobacteria</taxon>
    </lineage>
</organism>
<evidence type="ECO:0000256" key="12">
    <source>
        <dbReference type="PIRSR" id="PIRSR005461-1"/>
    </source>
</evidence>
<comment type="catalytic activity">
    <reaction evidence="10 11">
        <text>uridine(2552) in 23S rRNA + S-adenosyl-L-methionine = 2'-O-methyluridine(2552) in 23S rRNA + S-adenosyl-L-homocysteine + H(+)</text>
        <dbReference type="Rhea" id="RHEA:42720"/>
        <dbReference type="Rhea" id="RHEA-COMP:10202"/>
        <dbReference type="Rhea" id="RHEA-COMP:10203"/>
        <dbReference type="ChEBI" id="CHEBI:15378"/>
        <dbReference type="ChEBI" id="CHEBI:57856"/>
        <dbReference type="ChEBI" id="CHEBI:59789"/>
        <dbReference type="ChEBI" id="CHEBI:65315"/>
        <dbReference type="ChEBI" id="CHEBI:74478"/>
        <dbReference type="EC" id="2.1.1.166"/>
    </reaction>
</comment>
<evidence type="ECO:0000256" key="9">
    <source>
        <dbReference type="ARBA" id="ARBA00042745"/>
    </source>
</evidence>
<keyword evidence="11" id="KW-0963">Cytoplasm</keyword>